<gene>
    <name evidence="2" type="ORF">HPT29_018305</name>
</gene>
<keyword evidence="3" id="KW-1185">Reference proteome</keyword>
<dbReference type="EMBL" id="CP102845">
    <property type="protein sequence ID" value="UVF22036.1"/>
    <property type="molecule type" value="Genomic_DNA"/>
</dbReference>
<dbReference type="InterPro" id="IPR001173">
    <property type="entry name" value="Glyco_trans_2-like"/>
</dbReference>
<name>A0ABY5RXP4_9HYPH</name>
<feature type="domain" description="Glycosyltransferase 2-like" evidence="1">
    <location>
        <begin position="2"/>
        <end position="127"/>
    </location>
</feature>
<evidence type="ECO:0000259" key="1">
    <source>
        <dbReference type="Pfam" id="PF00535"/>
    </source>
</evidence>
<dbReference type="InterPro" id="IPR029044">
    <property type="entry name" value="Nucleotide-diphossugar_trans"/>
</dbReference>
<evidence type="ECO:0000313" key="3">
    <source>
        <dbReference type="Proteomes" id="UP001017257"/>
    </source>
</evidence>
<dbReference type="GO" id="GO:0016757">
    <property type="term" value="F:glycosyltransferase activity"/>
    <property type="evidence" value="ECO:0007669"/>
    <property type="project" value="UniProtKB-KW"/>
</dbReference>
<sequence>MIPTHNCAQYLGATLRSVLDQDPGPNLMQIEVVDDNSTQDDPAAVVRAVGQGRVGFFRQERNIGHVANFETCLNRTRGHLVHILHGDDRVRPGFYEKLGQAFELAPEIGAAFCRQIFIDASDQTLSLSPLEETTAGTLPNALLRLAQEQRIMTPSIVVKRKVYERLGAFDRRLTCSEDWEMWVRIAANYPVWYEPEPLAQYRIHEASSSARHQRTADDMAYTRAAIKIFQAYLPEDLQPTAERHARRVYAVAALVAAGHMLEKGDVFAFFAQLREALRFERSPGILMRVARMLVRSGIGRLRHG</sequence>
<organism evidence="2 3">
    <name type="scientific">Microvirga terrae</name>
    <dbReference type="NCBI Taxonomy" id="2740529"/>
    <lineage>
        <taxon>Bacteria</taxon>
        <taxon>Pseudomonadati</taxon>
        <taxon>Pseudomonadota</taxon>
        <taxon>Alphaproteobacteria</taxon>
        <taxon>Hyphomicrobiales</taxon>
        <taxon>Methylobacteriaceae</taxon>
        <taxon>Microvirga</taxon>
    </lineage>
</organism>
<proteinExistence type="predicted"/>
<dbReference type="Gene3D" id="3.90.550.10">
    <property type="entry name" value="Spore Coat Polysaccharide Biosynthesis Protein SpsA, Chain A"/>
    <property type="match status" value="1"/>
</dbReference>
<evidence type="ECO:0000313" key="2">
    <source>
        <dbReference type="EMBL" id="UVF22036.1"/>
    </source>
</evidence>
<dbReference type="Pfam" id="PF00535">
    <property type="entry name" value="Glycos_transf_2"/>
    <property type="match status" value="1"/>
</dbReference>
<protein>
    <submittedName>
        <fullName evidence="2">Glycosyltransferase</fullName>
        <ecNumber evidence="2">2.4.-.-</ecNumber>
    </submittedName>
</protein>
<dbReference type="PANTHER" id="PTHR43685:SF11">
    <property type="entry name" value="GLYCOSYLTRANSFERASE TAGX-RELATED"/>
    <property type="match status" value="1"/>
</dbReference>
<dbReference type="EC" id="2.4.-.-" evidence="2"/>
<dbReference type="SUPFAM" id="SSF53448">
    <property type="entry name" value="Nucleotide-diphospho-sugar transferases"/>
    <property type="match status" value="1"/>
</dbReference>
<keyword evidence="2" id="KW-0808">Transferase</keyword>
<keyword evidence="2" id="KW-0328">Glycosyltransferase</keyword>
<accession>A0ABY5RXP4</accession>
<dbReference type="Proteomes" id="UP001017257">
    <property type="component" value="Chromosome"/>
</dbReference>
<dbReference type="InterPro" id="IPR050834">
    <property type="entry name" value="Glycosyltransf_2"/>
</dbReference>
<dbReference type="PANTHER" id="PTHR43685">
    <property type="entry name" value="GLYCOSYLTRANSFERASE"/>
    <property type="match status" value="1"/>
</dbReference>
<reference evidence="2" key="1">
    <citation type="submission" date="2022-08" db="EMBL/GenBank/DDBJ databases">
        <title>Microvirga terrae sp. nov., isolated from soil.</title>
        <authorList>
            <person name="Kim K.H."/>
            <person name="Seo Y.L."/>
            <person name="Kim J.M."/>
            <person name="Lee J.K."/>
            <person name="Han D.M."/>
            <person name="Jeon C.O."/>
        </authorList>
    </citation>
    <scope>NUCLEOTIDE SEQUENCE</scope>
    <source>
        <strain evidence="2">R24</strain>
    </source>
</reference>